<dbReference type="RefSeq" id="WP_089274033.1">
    <property type="nucleotide sequence ID" value="NZ_FZNN01000041.1"/>
</dbReference>
<dbReference type="OrthoDB" id="9793014at2"/>
<dbReference type="PANTHER" id="PTHR43434:SF1">
    <property type="entry name" value="PHOSPHOGLYCOLATE PHOSPHATASE"/>
    <property type="match status" value="1"/>
</dbReference>
<comment type="pathway">
    <text evidence="2">Organic acid metabolism; glycolate biosynthesis; glycolate from 2-phosphoglycolate: step 1/1.</text>
</comment>
<dbReference type="GO" id="GO:0008967">
    <property type="term" value="F:phosphoglycolate phosphatase activity"/>
    <property type="evidence" value="ECO:0007669"/>
    <property type="project" value="UniProtKB-EC"/>
</dbReference>
<dbReference type="Proteomes" id="UP000198417">
    <property type="component" value="Unassembled WGS sequence"/>
</dbReference>
<comment type="catalytic activity">
    <reaction evidence="1">
        <text>2-phosphoglycolate + H2O = glycolate + phosphate</text>
        <dbReference type="Rhea" id="RHEA:14369"/>
        <dbReference type="ChEBI" id="CHEBI:15377"/>
        <dbReference type="ChEBI" id="CHEBI:29805"/>
        <dbReference type="ChEBI" id="CHEBI:43474"/>
        <dbReference type="ChEBI" id="CHEBI:58033"/>
        <dbReference type="EC" id="3.1.3.18"/>
    </reaction>
</comment>
<dbReference type="PANTHER" id="PTHR43434">
    <property type="entry name" value="PHOSPHOGLYCOLATE PHOSPHATASE"/>
    <property type="match status" value="1"/>
</dbReference>
<protein>
    <recommendedName>
        <fullName evidence="4">phosphoglycolate phosphatase</fullName>
        <ecNumber evidence="4">3.1.3.18</ecNumber>
    </recommendedName>
</protein>
<dbReference type="GO" id="GO:0005829">
    <property type="term" value="C:cytosol"/>
    <property type="evidence" value="ECO:0007669"/>
    <property type="project" value="TreeGrafter"/>
</dbReference>
<dbReference type="Gene3D" id="3.40.50.1000">
    <property type="entry name" value="HAD superfamily/HAD-like"/>
    <property type="match status" value="1"/>
</dbReference>
<dbReference type="EMBL" id="FZNN01000041">
    <property type="protein sequence ID" value="SNR86607.1"/>
    <property type="molecule type" value="Genomic_DNA"/>
</dbReference>
<dbReference type="InterPro" id="IPR023214">
    <property type="entry name" value="HAD_sf"/>
</dbReference>
<dbReference type="InterPro" id="IPR041492">
    <property type="entry name" value="HAD_2"/>
</dbReference>
<evidence type="ECO:0000313" key="6">
    <source>
        <dbReference type="Proteomes" id="UP000198417"/>
    </source>
</evidence>
<dbReference type="Gene3D" id="1.10.150.240">
    <property type="entry name" value="Putative phosphatase, domain 2"/>
    <property type="match status" value="1"/>
</dbReference>
<evidence type="ECO:0000256" key="4">
    <source>
        <dbReference type="ARBA" id="ARBA00013078"/>
    </source>
</evidence>
<evidence type="ECO:0000256" key="1">
    <source>
        <dbReference type="ARBA" id="ARBA00000830"/>
    </source>
</evidence>
<dbReference type="InterPro" id="IPR050155">
    <property type="entry name" value="HAD-like_hydrolase_sf"/>
</dbReference>
<dbReference type="Pfam" id="PF13419">
    <property type="entry name" value="HAD_2"/>
    <property type="match status" value="1"/>
</dbReference>
<evidence type="ECO:0000313" key="5">
    <source>
        <dbReference type="EMBL" id="SNR86607.1"/>
    </source>
</evidence>
<dbReference type="InterPro" id="IPR023198">
    <property type="entry name" value="PGP-like_dom2"/>
</dbReference>
<dbReference type="EC" id="3.1.3.18" evidence="4"/>
<sequence>MYDPFDYSHVVFDWNGTIIDDVALAVASVNAVRVDLGFEEISLPTYRNKFRFPIRAFYADLGFDFAVNEFEVLVLSYLHHFDARVLECGLCPGVQSLITGLHANGTRIAVLSASQQDTLHRTARCNGIEGQIDILFGLEDGAASGKLMRARDLDRQFIQSPGDRVLMIGDTDHDAEVAQDRGWDFLAVSTGHQNADHLRRLNVPVCETLMDVLSQDIS</sequence>
<gene>
    <name evidence="5" type="ORF">SAMN06265370_1418</name>
</gene>
<dbReference type="AlphaFoldDB" id="A0A238ZT57"/>
<evidence type="ECO:0000256" key="3">
    <source>
        <dbReference type="ARBA" id="ARBA00006171"/>
    </source>
</evidence>
<name>A0A238ZT57_9RHOB</name>
<evidence type="ECO:0000256" key="2">
    <source>
        <dbReference type="ARBA" id="ARBA00004818"/>
    </source>
</evidence>
<accession>A0A238ZT57</accession>
<organism evidence="5 6">
    <name type="scientific">Puniceibacterium sediminis</name>
    <dbReference type="NCBI Taxonomy" id="1608407"/>
    <lineage>
        <taxon>Bacteria</taxon>
        <taxon>Pseudomonadati</taxon>
        <taxon>Pseudomonadota</taxon>
        <taxon>Alphaproteobacteria</taxon>
        <taxon>Rhodobacterales</taxon>
        <taxon>Paracoccaceae</taxon>
        <taxon>Puniceibacterium</taxon>
    </lineage>
</organism>
<dbReference type="InterPro" id="IPR036412">
    <property type="entry name" value="HAD-like_sf"/>
</dbReference>
<proteinExistence type="inferred from homology"/>
<dbReference type="SUPFAM" id="SSF56784">
    <property type="entry name" value="HAD-like"/>
    <property type="match status" value="1"/>
</dbReference>
<comment type="similarity">
    <text evidence="3">Belongs to the HAD-like hydrolase superfamily. CbbY/CbbZ/Gph/YieH family.</text>
</comment>
<reference evidence="5 6" key="1">
    <citation type="submission" date="2017-06" db="EMBL/GenBank/DDBJ databases">
        <authorList>
            <person name="Kim H.J."/>
            <person name="Triplett B.A."/>
        </authorList>
    </citation>
    <scope>NUCLEOTIDE SEQUENCE [LARGE SCALE GENOMIC DNA]</scope>
    <source>
        <strain evidence="5 6">DSM 29052</strain>
    </source>
</reference>
<keyword evidence="6" id="KW-1185">Reference proteome</keyword>
<dbReference type="GO" id="GO:0006281">
    <property type="term" value="P:DNA repair"/>
    <property type="evidence" value="ECO:0007669"/>
    <property type="project" value="TreeGrafter"/>
</dbReference>